<dbReference type="EMBL" id="CAJNOU010002162">
    <property type="protein sequence ID" value="CAF1296265.1"/>
    <property type="molecule type" value="Genomic_DNA"/>
</dbReference>
<dbReference type="Proteomes" id="UP000663889">
    <property type="component" value="Unassembled WGS sequence"/>
</dbReference>
<proteinExistence type="predicted"/>
<organism evidence="1 3">
    <name type="scientific">Rotaria sordida</name>
    <dbReference type="NCBI Taxonomy" id="392033"/>
    <lineage>
        <taxon>Eukaryota</taxon>
        <taxon>Metazoa</taxon>
        <taxon>Spiralia</taxon>
        <taxon>Gnathifera</taxon>
        <taxon>Rotifera</taxon>
        <taxon>Eurotatoria</taxon>
        <taxon>Bdelloidea</taxon>
        <taxon>Philodinida</taxon>
        <taxon>Philodinidae</taxon>
        <taxon>Rotaria</taxon>
    </lineage>
</organism>
<dbReference type="EMBL" id="CAJOBE010000337">
    <property type="protein sequence ID" value="CAF3624021.1"/>
    <property type="molecule type" value="Genomic_DNA"/>
</dbReference>
<protein>
    <submittedName>
        <fullName evidence="1">Uncharacterized protein</fullName>
    </submittedName>
</protein>
<dbReference type="Proteomes" id="UP000663874">
    <property type="component" value="Unassembled WGS sequence"/>
</dbReference>
<accession>A0A815DEV0</accession>
<evidence type="ECO:0000313" key="3">
    <source>
        <dbReference type="Proteomes" id="UP000663889"/>
    </source>
</evidence>
<dbReference type="AlphaFoldDB" id="A0A815DEV0"/>
<evidence type="ECO:0000313" key="2">
    <source>
        <dbReference type="EMBL" id="CAF3624021.1"/>
    </source>
</evidence>
<name>A0A815DEV0_9BILA</name>
<gene>
    <name evidence="2" type="ORF">FNK824_LOCUS4563</name>
    <name evidence="1" type="ORF">SEV965_LOCUS26044</name>
</gene>
<comment type="caution">
    <text evidence="1">The sequence shown here is derived from an EMBL/GenBank/DDBJ whole genome shotgun (WGS) entry which is preliminary data.</text>
</comment>
<sequence>MENGGLDLSKLSPGEFQAYGMKNASEFEYRVELSCRIASTFKVQHLIILEDVALTVSKSERATSFFAVQGCDRSLLPALWLATGFERGVTIVIYAPPNPIELREYLGIKQRFEERLNRSIQVRIIYQGRDIIPLYQQDPKEYTRLCKQCHSSLVSFTDDFHVQEFKRHFDVITRDATRSLVFPFETMEMHRQELANYTNIILPDIPTIDKAKHNFLLRKHGFNDLPQLLMVFIDGSVIDEYESYIAAMARLSSSDTLHVSENVARFARSIVSAIDRLHFEYKYEKVFLKLDAVGAGGWSCVSPRENPLLYDWTQNVDVRINYLVDYIKKNVLEEHLPTHAIVEEFIETQIRPGNIDADYTVCGFVLDSIFYPTSISLCGTDARGQYIEQWTAAEASQMDDKSNDWEHMFKIYARMVAIEAEPFSYKNGIYAGDVFITVKNEYKQRDWNIRRGGRSTPETLIMLGEPNYEAKANISIEQELTCEELFDLYTNVCDRLTHAPNYMYPFSTAYCHFGKSVVPNFLRINVLVNPQQLMCENGTKLPKNKHRQKINNIIKQIIDDELSNNI</sequence>
<evidence type="ECO:0000313" key="1">
    <source>
        <dbReference type="EMBL" id="CAF1296265.1"/>
    </source>
</evidence>
<reference evidence="1" key="1">
    <citation type="submission" date="2021-02" db="EMBL/GenBank/DDBJ databases">
        <authorList>
            <person name="Nowell W R."/>
        </authorList>
    </citation>
    <scope>NUCLEOTIDE SEQUENCE</scope>
</reference>